<evidence type="ECO:0000256" key="2">
    <source>
        <dbReference type="ARBA" id="ARBA00006075"/>
    </source>
</evidence>
<dbReference type="GO" id="GO:0000076">
    <property type="term" value="P:DNA replication checkpoint signaling"/>
    <property type="evidence" value="ECO:0007669"/>
    <property type="project" value="UniProtKB-UniRule"/>
</dbReference>
<feature type="domain" description="Chromosome segregation in meiosis protein 3" evidence="8">
    <location>
        <begin position="66"/>
        <end position="146"/>
    </location>
</feature>
<evidence type="ECO:0000259" key="8">
    <source>
        <dbReference type="Pfam" id="PF07962"/>
    </source>
</evidence>
<comment type="function">
    <text evidence="6">Plays an important role in the control of DNA replication and the maintenance of replication fork stability.</text>
</comment>
<organism evidence="9 12">
    <name type="scientific">Adineta steineri</name>
    <dbReference type="NCBI Taxonomy" id="433720"/>
    <lineage>
        <taxon>Eukaryota</taxon>
        <taxon>Metazoa</taxon>
        <taxon>Spiralia</taxon>
        <taxon>Gnathifera</taxon>
        <taxon>Rotifera</taxon>
        <taxon>Eurotatoria</taxon>
        <taxon>Bdelloidea</taxon>
        <taxon>Adinetida</taxon>
        <taxon>Adinetidae</taxon>
        <taxon>Adineta</taxon>
    </lineage>
</organism>
<dbReference type="GO" id="GO:0003677">
    <property type="term" value="F:DNA binding"/>
    <property type="evidence" value="ECO:0007669"/>
    <property type="project" value="TreeGrafter"/>
</dbReference>
<dbReference type="PANTHER" id="PTHR13220">
    <property type="entry name" value="TIMELESS INTERACTING-RELATED"/>
    <property type="match status" value="1"/>
</dbReference>
<dbReference type="EMBL" id="CAJNOM010000067">
    <property type="protein sequence ID" value="CAF0968316.1"/>
    <property type="molecule type" value="Genomic_DNA"/>
</dbReference>
<dbReference type="InterPro" id="IPR012923">
    <property type="entry name" value="Csm3"/>
</dbReference>
<comment type="similarity">
    <text evidence="2 6">Belongs to the CSM3 family.</text>
</comment>
<protein>
    <recommendedName>
        <fullName evidence="6">TIMELESS-interacting protein</fullName>
    </recommendedName>
</protein>
<comment type="subcellular location">
    <subcellularLocation>
        <location evidence="1 6">Nucleus</location>
    </subcellularLocation>
</comment>
<feature type="compositionally biased region" description="Acidic residues" evidence="7">
    <location>
        <begin position="14"/>
        <end position="24"/>
    </location>
</feature>
<feature type="region of interest" description="Disordered" evidence="7">
    <location>
        <begin position="1"/>
        <end position="47"/>
    </location>
</feature>
<accession>A0A813NS80</accession>
<feature type="compositionally biased region" description="Acidic residues" evidence="7">
    <location>
        <begin position="189"/>
        <end position="199"/>
    </location>
</feature>
<dbReference type="Pfam" id="PF07962">
    <property type="entry name" value="Swi3"/>
    <property type="match status" value="1"/>
</dbReference>
<evidence type="ECO:0000256" key="3">
    <source>
        <dbReference type="ARBA" id="ARBA00022763"/>
    </source>
</evidence>
<feature type="region of interest" description="Disordered" evidence="7">
    <location>
        <begin position="171"/>
        <end position="199"/>
    </location>
</feature>
<evidence type="ECO:0000256" key="6">
    <source>
        <dbReference type="RuleBase" id="RU366049"/>
    </source>
</evidence>
<keyword evidence="3 6" id="KW-0227">DNA damage</keyword>
<evidence type="ECO:0000313" key="10">
    <source>
        <dbReference type="EMBL" id="CAF0968316.1"/>
    </source>
</evidence>
<dbReference type="AlphaFoldDB" id="A0A813NS80"/>
<dbReference type="GO" id="GO:0031297">
    <property type="term" value="P:replication fork processing"/>
    <property type="evidence" value="ECO:0007669"/>
    <property type="project" value="UniProtKB-UniRule"/>
</dbReference>
<keyword evidence="5 6" id="KW-0131">Cell cycle</keyword>
<evidence type="ECO:0000313" key="9">
    <source>
        <dbReference type="EMBL" id="CAF0742950.1"/>
    </source>
</evidence>
<dbReference type="GO" id="GO:0006974">
    <property type="term" value="P:DNA damage response"/>
    <property type="evidence" value="ECO:0007669"/>
    <property type="project" value="UniProtKB-KW"/>
</dbReference>
<evidence type="ECO:0000313" key="11">
    <source>
        <dbReference type="Proteomes" id="UP000663832"/>
    </source>
</evidence>
<reference evidence="9" key="1">
    <citation type="submission" date="2021-02" db="EMBL/GenBank/DDBJ databases">
        <authorList>
            <person name="Nowell W R."/>
        </authorList>
    </citation>
    <scope>NUCLEOTIDE SEQUENCE</scope>
</reference>
<keyword evidence="11" id="KW-1185">Reference proteome</keyword>
<comment type="caution">
    <text evidence="9">The sequence shown here is derived from an EMBL/GenBank/DDBJ whole genome shotgun (WGS) entry which is preliminary data.</text>
</comment>
<evidence type="ECO:0000313" key="12">
    <source>
        <dbReference type="Proteomes" id="UP000663877"/>
    </source>
</evidence>
<name>A0A813NS80_9BILA</name>
<dbReference type="Proteomes" id="UP000663877">
    <property type="component" value="Unassembled WGS sequence"/>
</dbReference>
<evidence type="ECO:0000256" key="1">
    <source>
        <dbReference type="ARBA" id="ARBA00004123"/>
    </source>
</evidence>
<dbReference type="InterPro" id="IPR040038">
    <property type="entry name" value="TIPIN/Csm3/Swi3"/>
</dbReference>
<dbReference type="GO" id="GO:0043111">
    <property type="term" value="P:replication fork arrest"/>
    <property type="evidence" value="ECO:0007669"/>
    <property type="project" value="TreeGrafter"/>
</dbReference>
<evidence type="ECO:0000256" key="7">
    <source>
        <dbReference type="SAM" id="MobiDB-lite"/>
    </source>
</evidence>
<dbReference type="EMBL" id="CAJNOI010000004">
    <property type="protein sequence ID" value="CAF0742950.1"/>
    <property type="molecule type" value="Genomic_DNA"/>
</dbReference>
<dbReference type="Proteomes" id="UP000663832">
    <property type="component" value="Unassembled WGS sequence"/>
</dbReference>
<evidence type="ECO:0000256" key="5">
    <source>
        <dbReference type="ARBA" id="ARBA00023306"/>
    </source>
</evidence>
<dbReference type="PANTHER" id="PTHR13220:SF11">
    <property type="entry name" value="TIMELESS-INTERACTING PROTEIN"/>
    <property type="match status" value="1"/>
</dbReference>
<gene>
    <name evidence="9" type="ORF">BJG266_LOCUS1969</name>
    <name evidence="10" type="ORF">QVE165_LOCUS13198</name>
</gene>
<evidence type="ECO:0000256" key="4">
    <source>
        <dbReference type="ARBA" id="ARBA00023242"/>
    </source>
</evidence>
<proteinExistence type="inferred from homology"/>
<dbReference type="OrthoDB" id="437078at2759"/>
<sequence>MDIDLVNDLRRNDDDDEDESDEDDGKLKRIESSDDDEESKTANVESIMKKANEVAKKKVARHPRPKLDVDRLTGPRGLEELCNLFKNEKFKGKGHEFADLDTVMHKFEYWAHRLVPHLAFDDFIEKAENLGSKKPVKNALQHLRDKLNIQVLPNDDDEQASHTLLDLLPTILPENEENSSDKNPMNDIPNDEELNELFQ</sequence>
<dbReference type="GO" id="GO:0031298">
    <property type="term" value="C:replication fork protection complex"/>
    <property type="evidence" value="ECO:0007669"/>
    <property type="project" value="TreeGrafter"/>
</dbReference>
<keyword evidence="4 6" id="KW-0539">Nucleus</keyword>